<evidence type="ECO:0000313" key="2">
    <source>
        <dbReference type="Proteomes" id="UP000634308"/>
    </source>
</evidence>
<reference evidence="2" key="1">
    <citation type="journal article" date="2019" name="Int. J. Syst. Evol. Microbiol.">
        <title>The Global Catalogue of Microorganisms (GCM) 10K type strain sequencing project: providing services to taxonomists for standard genome sequencing and annotation.</title>
        <authorList>
            <consortium name="The Broad Institute Genomics Platform"/>
            <consortium name="The Broad Institute Genome Sequencing Center for Infectious Disease"/>
            <person name="Wu L."/>
            <person name="Ma J."/>
        </authorList>
    </citation>
    <scope>NUCLEOTIDE SEQUENCE [LARGE SCALE GENOMIC DNA]</scope>
    <source>
        <strain evidence="2">JCM 31404</strain>
    </source>
</reference>
<sequence length="89" mass="9815">MSRLKRSSKKSRVVGLRIQTKGKPKVTALGTIDETFLQREAVRITGSPKLATAWMERSNPLLGNITPREAVKRNKGRDALSILMNIAGV</sequence>
<dbReference type="Proteomes" id="UP000634308">
    <property type="component" value="Unassembled WGS sequence"/>
</dbReference>
<keyword evidence="2" id="KW-1185">Reference proteome</keyword>
<organism evidence="1 2">
    <name type="scientific">Deinococcus seoulensis</name>
    <dbReference type="NCBI Taxonomy" id="1837379"/>
    <lineage>
        <taxon>Bacteria</taxon>
        <taxon>Thermotogati</taxon>
        <taxon>Deinococcota</taxon>
        <taxon>Deinococci</taxon>
        <taxon>Deinococcales</taxon>
        <taxon>Deinococcaceae</taxon>
        <taxon>Deinococcus</taxon>
    </lineage>
</organism>
<comment type="caution">
    <text evidence="1">The sequence shown here is derived from an EMBL/GenBank/DDBJ whole genome shotgun (WGS) entry which is preliminary data.</text>
</comment>
<evidence type="ECO:0008006" key="3">
    <source>
        <dbReference type="Google" id="ProtNLM"/>
    </source>
</evidence>
<name>A0ABQ2RWM7_9DEIO</name>
<gene>
    <name evidence="1" type="ORF">GCM10008959_31490</name>
</gene>
<protein>
    <recommendedName>
        <fullName evidence="3">Antitoxin Xre/MbcA/ParS-like toxin-binding domain-containing protein</fullName>
    </recommendedName>
</protein>
<dbReference type="RefSeq" id="WP_189065944.1">
    <property type="nucleotide sequence ID" value="NZ_BMQM01000025.1"/>
</dbReference>
<accession>A0ABQ2RWM7</accession>
<proteinExistence type="predicted"/>
<dbReference type="EMBL" id="BMQM01000025">
    <property type="protein sequence ID" value="GGR67017.1"/>
    <property type="molecule type" value="Genomic_DNA"/>
</dbReference>
<evidence type="ECO:0000313" key="1">
    <source>
        <dbReference type="EMBL" id="GGR67017.1"/>
    </source>
</evidence>